<keyword evidence="2" id="KW-1185">Reference proteome</keyword>
<comment type="caution">
    <text evidence="1">The sequence shown here is derived from an EMBL/GenBank/DDBJ whole genome shotgun (WGS) entry which is preliminary data.</text>
</comment>
<dbReference type="Proteomes" id="UP000614216">
    <property type="component" value="Unassembled WGS sequence"/>
</dbReference>
<accession>A0A937FY03</accession>
<gene>
    <name evidence="1" type="ORF">JMN32_17985</name>
</gene>
<organism evidence="1 2">
    <name type="scientific">Fulvivirga marina</name>
    <dbReference type="NCBI Taxonomy" id="2494733"/>
    <lineage>
        <taxon>Bacteria</taxon>
        <taxon>Pseudomonadati</taxon>
        <taxon>Bacteroidota</taxon>
        <taxon>Cytophagia</taxon>
        <taxon>Cytophagales</taxon>
        <taxon>Fulvivirgaceae</taxon>
        <taxon>Fulvivirga</taxon>
    </lineage>
</organism>
<name>A0A937FY03_9BACT</name>
<dbReference type="RefSeq" id="WP_202857752.1">
    <property type="nucleotide sequence ID" value="NZ_JAEUGD010000059.1"/>
</dbReference>
<protein>
    <submittedName>
        <fullName evidence="1">Uncharacterized protein</fullName>
    </submittedName>
</protein>
<reference evidence="1" key="1">
    <citation type="submission" date="2021-01" db="EMBL/GenBank/DDBJ databases">
        <title>Fulvivirga kasyanovii gen. nov., sp nov., a novel member of the phylum Bacteroidetes isolated from seawater in a mussel farm.</title>
        <authorList>
            <person name="Zhao L.-H."/>
            <person name="Wang Z.-J."/>
        </authorList>
    </citation>
    <scope>NUCLEOTIDE SEQUENCE</scope>
    <source>
        <strain evidence="1">29W222</strain>
    </source>
</reference>
<evidence type="ECO:0000313" key="2">
    <source>
        <dbReference type="Proteomes" id="UP000614216"/>
    </source>
</evidence>
<evidence type="ECO:0000313" key="1">
    <source>
        <dbReference type="EMBL" id="MBL6448210.1"/>
    </source>
</evidence>
<proteinExistence type="predicted"/>
<sequence>MDINQIVTDLGLAGIIAFSTKALIESFFKKSISYYEKQLDIKQEAYRLEINKSLETYKSELHLFNQKISNLNTKRLANVKTALGK</sequence>
<dbReference type="AlphaFoldDB" id="A0A937FY03"/>
<dbReference type="EMBL" id="JAEUGD010000059">
    <property type="protein sequence ID" value="MBL6448210.1"/>
    <property type="molecule type" value="Genomic_DNA"/>
</dbReference>